<proteinExistence type="inferred from homology"/>
<dbReference type="PANTHER" id="PTHR10742">
    <property type="entry name" value="FLAVIN MONOAMINE OXIDASE"/>
    <property type="match status" value="1"/>
</dbReference>
<feature type="compositionally biased region" description="Polar residues" evidence="3">
    <location>
        <begin position="297"/>
        <end position="320"/>
    </location>
</feature>
<evidence type="ECO:0000256" key="1">
    <source>
        <dbReference type="ARBA" id="ARBA00005995"/>
    </source>
</evidence>
<feature type="region of interest" description="Disordered" evidence="3">
    <location>
        <begin position="65"/>
        <end position="102"/>
    </location>
</feature>
<dbReference type="OrthoDB" id="5046242at2759"/>
<feature type="compositionally biased region" description="Basic residues" evidence="3">
    <location>
        <begin position="11"/>
        <end position="20"/>
    </location>
</feature>
<gene>
    <name evidence="6" type="ORF">BCV70DRAFT_198821</name>
</gene>
<feature type="compositionally biased region" description="Low complexity" evidence="3">
    <location>
        <begin position="451"/>
        <end position="460"/>
    </location>
</feature>
<dbReference type="SUPFAM" id="SSF54373">
    <property type="entry name" value="FAD-linked reductases, C-terminal domain"/>
    <property type="match status" value="1"/>
</dbReference>
<organism evidence="6 7">
    <name type="scientific">Testicularia cyperi</name>
    <dbReference type="NCBI Taxonomy" id="1882483"/>
    <lineage>
        <taxon>Eukaryota</taxon>
        <taxon>Fungi</taxon>
        <taxon>Dikarya</taxon>
        <taxon>Basidiomycota</taxon>
        <taxon>Ustilaginomycotina</taxon>
        <taxon>Ustilaginomycetes</taxon>
        <taxon>Ustilaginales</taxon>
        <taxon>Anthracoideaceae</taxon>
        <taxon>Testicularia</taxon>
    </lineage>
</organism>
<feature type="domain" description="Amine oxidase" evidence="5">
    <location>
        <begin position="339"/>
        <end position="418"/>
    </location>
</feature>
<feature type="compositionally biased region" description="Polar residues" evidence="3">
    <location>
        <begin position="480"/>
        <end position="490"/>
    </location>
</feature>
<evidence type="ECO:0000313" key="6">
    <source>
        <dbReference type="EMBL" id="PWZ01393.1"/>
    </source>
</evidence>
<feature type="region of interest" description="Disordered" evidence="3">
    <location>
        <begin position="408"/>
        <end position="429"/>
    </location>
</feature>
<dbReference type="PANTHER" id="PTHR10742:SF386">
    <property type="entry name" value="LYSINE-SPECIFIC HISTONE DEMETHYLASE 1A"/>
    <property type="match status" value="1"/>
</dbReference>
<dbReference type="GO" id="GO:0006338">
    <property type="term" value="P:chromatin remodeling"/>
    <property type="evidence" value="ECO:0007669"/>
    <property type="project" value="TreeGrafter"/>
</dbReference>
<dbReference type="InterPro" id="IPR050281">
    <property type="entry name" value="Flavin_monoamine_oxidase"/>
</dbReference>
<feature type="region of interest" description="Disordered" evidence="3">
    <location>
        <begin position="451"/>
        <end position="496"/>
    </location>
</feature>
<dbReference type="Pfam" id="PF01593">
    <property type="entry name" value="Amino_oxidase"/>
    <property type="match status" value="3"/>
</dbReference>
<protein>
    <submittedName>
        <fullName evidence="6">Amine oxidase</fullName>
    </submittedName>
</protein>
<feature type="region of interest" description="Disordered" evidence="3">
    <location>
        <begin position="291"/>
        <end position="345"/>
    </location>
</feature>
<feature type="transmembrane region" description="Helical" evidence="4">
    <location>
        <begin position="21"/>
        <end position="48"/>
    </location>
</feature>
<feature type="domain" description="Amine oxidase" evidence="5">
    <location>
        <begin position="513"/>
        <end position="664"/>
    </location>
</feature>
<dbReference type="InterPro" id="IPR036188">
    <property type="entry name" value="FAD/NAD-bd_sf"/>
</dbReference>
<dbReference type="InParanoid" id="A0A317XUA7"/>
<keyword evidence="7" id="KW-1185">Reference proteome</keyword>
<feature type="domain" description="Amine oxidase" evidence="5">
    <location>
        <begin position="29"/>
        <end position="67"/>
    </location>
</feature>
<dbReference type="AlphaFoldDB" id="A0A317XUA7"/>
<keyword evidence="4" id="KW-1133">Transmembrane helix</keyword>
<evidence type="ECO:0000256" key="3">
    <source>
        <dbReference type="SAM" id="MobiDB-lite"/>
    </source>
</evidence>
<evidence type="ECO:0000259" key="5">
    <source>
        <dbReference type="Pfam" id="PF01593"/>
    </source>
</evidence>
<evidence type="ECO:0000256" key="2">
    <source>
        <dbReference type="ARBA" id="ARBA00023002"/>
    </source>
</evidence>
<sequence length="679" mass="73840">MAQTSGEAKAKPRHPHDRKPHVIVAGAGIAGLTAARLLTAAGVAVTLLEARDRVGGRIHSWTFSGLNSNSASSHGARWTRDQLSNGPTLKQGAPTGNRESEPEERLDNVVDLGASFVHGVVGNPLTALSEQVPFRLHAGQDRGMRYILHSSHGRGRSLPSCLSERIDFFSHATTFSRLQACVQTSDPVTREQESVWSGLTHPDRYPAVWKDVTCTEKEMVLSVASLWSGWTGASLDQVSLKWWGWGQEFQGPDMVVLPSYARLVDWSVEQIRNSGIGDIQLHAKVIRVDDRECNDDPQGSSGSDRDQVQSQQQGRPDSLSTITVTTLATGTDTDTDTDGKNESKHQVWHGTHVICALPLGVMQHNPPEFHPPLPRRRREALARIGMGLLNKVVLTYRQPWWADYVPTNTTTTTTTSPTTSTATATPSLTGETHEDEWLFLLPASFPSTSASSSSCHPCHTSKPDSDSGSGSGSGSESASNATPKSNTGQLPTLPMTRHEAERQIKEEGMAIMDYRVLTGHATLVCFVPPPAAAAVEMLEDAWLVCAIHRRLVDALLPPSSASDEPEQPQDYHVTRWLQDEYSRGSYSYIPAGLHNSESDSDSDSDPTSSGTRAPPSASPLDMREAGHAIWNGRLGFCGEHTQPDHFASVHGALLEGEREARRVLDLLALDQLNHGLSTY</sequence>
<dbReference type="EMBL" id="KZ819190">
    <property type="protein sequence ID" value="PWZ01393.1"/>
    <property type="molecule type" value="Genomic_DNA"/>
</dbReference>
<feature type="compositionally biased region" description="Low complexity" evidence="3">
    <location>
        <begin position="321"/>
        <end position="332"/>
    </location>
</feature>
<keyword evidence="4" id="KW-0472">Membrane</keyword>
<dbReference type="SUPFAM" id="SSF51905">
    <property type="entry name" value="FAD/NAD(P)-binding domain"/>
    <property type="match status" value="1"/>
</dbReference>
<dbReference type="STRING" id="1882483.A0A317XUA7"/>
<feature type="region of interest" description="Disordered" evidence="3">
    <location>
        <begin position="1"/>
        <end position="20"/>
    </location>
</feature>
<dbReference type="Gene3D" id="3.50.50.60">
    <property type="entry name" value="FAD/NAD(P)-binding domain"/>
    <property type="match status" value="3"/>
</dbReference>
<dbReference type="GO" id="GO:0016491">
    <property type="term" value="F:oxidoreductase activity"/>
    <property type="evidence" value="ECO:0007669"/>
    <property type="project" value="UniProtKB-KW"/>
</dbReference>
<feature type="region of interest" description="Disordered" evidence="3">
    <location>
        <begin position="592"/>
        <end position="621"/>
    </location>
</feature>
<reference evidence="6 7" key="1">
    <citation type="journal article" date="2018" name="Mol. Biol. Evol.">
        <title>Broad Genomic Sampling Reveals a Smut Pathogenic Ancestry of the Fungal Clade Ustilaginomycotina.</title>
        <authorList>
            <person name="Kijpornyongpan T."/>
            <person name="Mondo S.J."/>
            <person name="Barry K."/>
            <person name="Sandor L."/>
            <person name="Lee J."/>
            <person name="Lipzen A."/>
            <person name="Pangilinan J."/>
            <person name="LaButti K."/>
            <person name="Hainaut M."/>
            <person name="Henrissat B."/>
            <person name="Grigoriev I.V."/>
            <person name="Spatafora J.W."/>
            <person name="Aime M.C."/>
        </authorList>
    </citation>
    <scope>NUCLEOTIDE SEQUENCE [LARGE SCALE GENOMIC DNA]</scope>
    <source>
        <strain evidence="6 7">MCA 3645</strain>
    </source>
</reference>
<evidence type="ECO:0000256" key="4">
    <source>
        <dbReference type="SAM" id="Phobius"/>
    </source>
</evidence>
<dbReference type="GO" id="GO:0050660">
    <property type="term" value="F:flavin adenine dinucleotide binding"/>
    <property type="evidence" value="ECO:0007669"/>
    <property type="project" value="TreeGrafter"/>
</dbReference>
<keyword evidence="2" id="KW-0560">Oxidoreductase</keyword>
<dbReference type="InterPro" id="IPR002937">
    <property type="entry name" value="Amino_oxidase"/>
</dbReference>
<evidence type="ECO:0000313" key="7">
    <source>
        <dbReference type="Proteomes" id="UP000246740"/>
    </source>
</evidence>
<comment type="similarity">
    <text evidence="1">Belongs to the flavin monoamine oxidase family.</text>
</comment>
<keyword evidence="4" id="KW-0812">Transmembrane</keyword>
<accession>A0A317XUA7</accession>
<name>A0A317XUA7_9BASI</name>
<dbReference type="GO" id="GO:0003682">
    <property type="term" value="F:chromatin binding"/>
    <property type="evidence" value="ECO:0007669"/>
    <property type="project" value="TreeGrafter"/>
</dbReference>
<dbReference type="Proteomes" id="UP000246740">
    <property type="component" value="Unassembled WGS sequence"/>
</dbReference>
<dbReference type="Gene3D" id="3.90.660.10">
    <property type="match status" value="1"/>
</dbReference>